<proteinExistence type="predicted"/>
<evidence type="ECO:0000313" key="2">
    <source>
        <dbReference type="Proteomes" id="UP000188354"/>
    </source>
</evidence>
<dbReference type="Gramene" id="OIV94543">
    <property type="protein sequence ID" value="OIV94543"/>
    <property type="gene ID" value="TanjilG_25605"/>
</dbReference>
<dbReference type="Proteomes" id="UP000188354">
    <property type="component" value="Chromosome LG17"/>
</dbReference>
<keyword evidence="2" id="KW-1185">Reference proteome</keyword>
<dbReference type="EMBL" id="CM007377">
    <property type="protein sequence ID" value="OIV94543.1"/>
    <property type="molecule type" value="Genomic_DNA"/>
</dbReference>
<evidence type="ECO:0000313" key="1">
    <source>
        <dbReference type="EMBL" id="OIV94543.1"/>
    </source>
</evidence>
<sequence length="59" mass="6892">MGFPILTIPKVLVRKGSIEWLQRRRHNARFSGFPSRFLQKIFSPTMREYVEGARVVALC</sequence>
<dbReference type="AlphaFoldDB" id="A0A4P1QTY9"/>
<gene>
    <name evidence="1" type="ORF">TanjilG_25605</name>
</gene>
<protein>
    <submittedName>
        <fullName evidence="1">Uncharacterized protein</fullName>
    </submittedName>
</protein>
<name>A0A4P1QTY9_LUPAN</name>
<organism evidence="1 2">
    <name type="scientific">Lupinus angustifolius</name>
    <name type="common">Narrow-leaved blue lupine</name>
    <dbReference type="NCBI Taxonomy" id="3871"/>
    <lineage>
        <taxon>Eukaryota</taxon>
        <taxon>Viridiplantae</taxon>
        <taxon>Streptophyta</taxon>
        <taxon>Embryophyta</taxon>
        <taxon>Tracheophyta</taxon>
        <taxon>Spermatophyta</taxon>
        <taxon>Magnoliopsida</taxon>
        <taxon>eudicotyledons</taxon>
        <taxon>Gunneridae</taxon>
        <taxon>Pentapetalae</taxon>
        <taxon>rosids</taxon>
        <taxon>fabids</taxon>
        <taxon>Fabales</taxon>
        <taxon>Fabaceae</taxon>
        <taxon>Papilionoideae</taxon>
        <taxon>50 kb inversion clade</taxon>
        <taxon>genistoids sensu lato</taxon>
        <taxon>core genistoids</taxon>
        <taxon>Genisteae</taxon>
        <taxon>Lupinus</taxon>
    </lineage>
</organism>
<reference evidence="1 2" key="1">
    <citation type="journal article" date="2017" name="Plant Biotechnol. J.">
        <title>A comprehensive draft genome sequence for lupin (Lupinus angustifolius), an emerging health food: insights into plant-microbe interactions and legume evolution.</title>
        <authorList>
            <person name="Hane J.K."/>
            <person name="Ming Y."/>
            <person name="Kamphuis L.G."/>
            <person name="Nelson M.N."/>
            <person name="Garg G."/>
            <person name="Atkins C.A."/>
            <person name="Bayer P.E."/>
            <person name="Bravo A."/>
            <person name="Bringans S."/>
            <person name="Cannon S."/>
            <person name="Edwards D."/>
            <person name="Foley R."/>
            <person name="Gao L.L."/>
            <person name="Harrison M.J."/>
            <person name="Huang W."/>
            <person name="Hurgobin B."/>
            <person name="Li S."/>
            <person name="Liu C.W."/>
            <person name="McGrath A."/>
            <person name="Morahan G."/>
            <person name="Murray J."/>
            <person name="Weller J."/>
            <person name="Jian J."/>
            <person name="Singh K.B."/>
        </authorList>
    </citation>
    <scope>NUCLEOTIDE SEQUENCE [LARGE SCALE GENOMIC DNA]</scope>
    <source>
        <strain evidence="2">cv. Tanjil</strain>
        <tissue evidence="1">Whole plant</tissue>
    </source>
</reference>
<accession>A0A4P1QTY9</accession>